<accession>S9QKW0</accession>
<dbReference type="AlphaFoldDB" id="S9QKW0"/>
<evidence type="ECO:0000256" key="1">
    <source>
        <dbReference type="SAM" id="MobiDB-lite"/>
    </source>
</evidence>
<sequence length="78" mass="8675">MAQKQDREKLHSDEDKEKLYPKVDSGDVSGQGRERRPDEEYPKQRNAGEFGTHGGPNKGGKEDRRQLHAPGSSKAGSQ</sequence>
<dbReference type="OrthoDB" id="5522027at2"/>
<keyword evidence="3" id="KW-1185">Reference proteome</keyword>
<organism evidence="2 3">
    <name type="scientific">Cystobacter fuscus (strain ATCC 25194 / DSM 2262 / NBRC 100088 / M29)</name>
    <dbReference type="NCBI Taxonomy" id="1242864"/>
    <lineage>
        <taxon>Bacteria</taxon>
        <taxon>Pseudomonadati</taxon>
        <taxon>Myxococcota</taxon>
        <taxon>Myxococcia</taxon>
        <taxon>Myxococcales</taxon>
        <taxon>Cystobacterineae</taxon>
        <taxon>Archangiaceae</taxon>
        <taxon>Cystobacter</taxon>
    </lineage>
</organism>
<comment type="caution">
    <text evidence="2">The sequence shown here is derived from an EMBL/GenBank/DDBJ whole genome shotgun (WGS) entry which is preliminary data.</text>
</comment>
<evidence type="ECO:0000313" key="3">
    <source>
        <dbReference type="Proteomes" id="UP000011682"/>
    </source>
</evidence>
<proteinExistence type="predicted"/>
<feature type="region of interest" description="Disordered" evidence="1">
    <location>
        <begin position="1"/>
        <end position="78"/>
    </location>
</feature>
<protein>
    <submittedName>
        <fullName evidence="2">Uncharacterized protein</fullName>
    </submittedName>
</protein>
<dbReference type="Proteomes" id="UP000011682">
    <property type="component" value="Unassembled WGS sequence"/>
</dbReference>
<name>S9QKW0_CYSF2</name>
<feature type="compositionally biased region" description="Basic and acidic residues" evidence="1">
    <location>
        <begin position="32"/>
        <end position="43"/>
    </location>
</feature>
<gene>
    <name evidence="2" type="ORF">D187_006847</name>
</gene>
<feature type="compositionally biased region" description="Basic and acidic residues" evidence="1">
    <location>
        <begin position="1"/>
        <end position="25"/>
    </location>
</feature>
<reference evidence="2" key="1">
    <citation type="submission" date="2013-05" db="EMBL/GenBank/DDBJ databases">
        <title>Genome assembly of Cystobacter fuscus DSM 2262.</title>
        <authorList>
            <person name="Sharma G."/>
            <person name="Khatri I."/>
            <person name="Kaur C."/>
            <person name="Mayilraj S."/>
            <person name="Subramanian S."/>
        </authorList>
    </citation>
    <scope>NUCLEOTIDE SEQUENCE [LARGE SCALE GENOMIC DNA]</scope>
    <source>
        <strain evidence="2">DSM 2262</strain>
    </source>
</reference>
<dbReference type="EMBL" id="ANAH02000064">
    <property type="protein sequence ID" value="EPX57093.1"/>
    <property type="molecule type" value="Genomic_DNA"/>
</dbReference>
<evidence type="ECO:0000313" key="2">
    <source>
        <dbReference type="EMBL" id="EPX57093.1"/>
    </source>
</evidence>
<dbReference type="RefSeq" id="WP_002630365.1">
    <property type="nucleotide sequence ID" value="NZ_ANAH02000064.1"/>
</dbReference>